<keyword evidence="2" id="KW-1185">Reference proteome</keyword>
<proteinExistence type="predicted"/>
<reference evidence="1" key="1">
    <citation type="submission" date="2021-05" db="EMBL/GenBank/DDBJ databases">
        <title>The genome of the haptophyte Pavlova lutheri (Diacronema luteri, Pavlovales) - a model for lipid biosynthesis in eukaryotic algae.</title>
        <authorList>
            <person name="Hulatt C.J."/>
            <person name="Posewitz M.C."/>
        </authorList>
    </citation>
    <scope>NUCLEOTIDE SEQUENCE</scope>
    <source>
        <strain evidence="1">NIVA-4/92</strain>
    </source>
</reference>
<dbReference type="EMBL" id="JAGTXO010000042">
    <property type="protein sequence ID" value="KAG8459252.1"/>
    <property type="molecule type" value="Genomic_DNA"/>
</dbReference>
<dbReference type="AlphaFoldDB" id="A0A8J5X9S9"/>
<comment type="caution">
    <text evidence="1">The sequence shown here is derived from an EMBL/GenBank/DDBJ whole genome shotgun (WGS) entry which is preliminary data.</text>
</comment>
<dbReference type="OrthoDB" id="4418812at2759"/>
<gene>
    <name evidence="1" type="ORF">KFE25_014097</name>
</gene>
<accession>A0A8J5X9S9</accession>
<protein>
    <submittedName>
        <fullName evidence="1">Uncharacterized protein</fullName>
    </submittedName>
</protein>
<evidence type="ECO:0000313" key="2">
    <source>
        <dbReference type="Proteomes" id="UP000751190"/>
    </source>
</evidence>
<dbReference type="OMA" id="CRAECML"/>
<evidence type="ECO:0000313" key="1">
    <source>
        <dbReference type="EMBL" id="KAG8459252.1"/>
    </source>
</evidence>
<organism evidence="1 2">
    <name type="scientific">Diacronema lutheri</name>
    <name type="common">Unicellular marine alga</name>
    <name type="synonym">Monochrysis lutheri</name>
    <dbReference type="NCBI Taxonomy" id="2081491"/>
    <lineage>
        <taxon>Eukaryota</taxon>
        <taxon>Haptista</taxon>
        <taxon>Haptophyta</taxon>
        <taxon>Pavlovophyceae</taxon>
        <taxon>Pavlovales</taxon>
        <taxon>Pavlovaceae</taxon>
        <taxon>Diacronema</taxon>
    </lineage>
</organism>
<sequence>MLLAAMLLVPGVGPLPGSVCGPSAAGGAALAHHLAARWCVHPRARALLLVGAGDPVRAGKRAPIEPLAINAIVAGLTLAAGADAAVLVDELVAKRARDPDAALLADEERVLRAWVAGALGRQDTYRAALGELARSEPWLESELGVGADSNPYVMLCRAECMLALFLLRDADADARRTVAFIDADRLEVLSRVAA</sequence>
<name>A0A8J5X9S9_DIALT</name>
<dbReference type="Proteomes" id="UP000751190">
    <property type="component" value="Unassembled WGS sequence"/>
</dbReference>